<accession>A0AAV4TMQ2</accession>
<organism evidence="1 2">
    <name type="scientific">Caerostris darwini</name>
    <dbReference type="NCBI Taxonomy" id="1538125"/>
    <lineage>
        <taxon>Eukaryota</taxon>
        <taxon>Metazoa</taxon>
        <taxon>Ecdysozoa</taxon>
        <taxon>Arthropoda</taxon>
        <taxon>Chelicerata</taxon>
        <taxon>Arachnida</taxon>
        <taxon>Araneae</taxon>
        <taxon>Araneomorphae</taxon>
        <taxon>Entelegynae</taxon>
        <taxon>Araneoidea</taxon>
        <taxon>Araneidae</taxon>
        <taxon>Caerostris</taxon>
    </lineage>
</organism>
<dbReference type="EMBL" id="BPLQ01009817">
    <property type="protein sequence ID" value="GIY46776.1"/>
    <property type="molecule type" value="Genomic_DNA"/>
</dbReference>
<proteinExistence type="predicted"/>
<reference evidence="1 2" key="1">
    <citation type="submission" date="2021-06" db="EMBL/GenBank/DDBJ databases">
        <title>Caerostris darwini draft genome.</title>
        <authorList>
            <person name="Kono N."/>
            <person name="Arakawa K."/>
        </authorList>
    </citation>
    <scope>NUCLEOTIDE SEQUENCE [LARGE SCALE GENOMIC DNA]</scope>
</reference>
<evidence type="ECO:0000313" key="2">
    <source>
        <dbReference type="Proteomes" id="UP001054837"/>
    </source>
</evidence>
<comment type="caution">
    <text evidence="1">The sequence shown here is derived from an EMBL/GenBank/DDBJ whole genome shotgun (WGS) entry which is preliminary data.</text>
</comment>
<name>A0AAV4TMQ2_9ARAC</name>
<gene>
    <name evidence="1" type="ORF">CDAR_494211</name>
</gene>
<protein>
    <recommendedName>
        <fullName evidence="3">Secreted protein</fullName>
    </recommendedName>
</protein>
<evidence type="ECO:0000313" key="1">
    <source>
        <dbReference type="EMBL" id="GIY46776.1"/>
    </source>
</evidence>
<sequence>MILRSFLLGLSIFAKIQFEKRRGTSETSITTSRIQFHPNDCPRQKNLFHLPDGKWQKINFGKNKFKYFSNKTPITTGSIPKTFPRITESSENREYA</sequence>
<evidence type="ECO:0008006" key="3">
    <source>
        <dbReference type="Google" id="ProtNLM"/>
    </source>
</evidence>
<dbReference type="Proteomes" id="UP001054837">
    <property type="component" value="Unassembled WGS sequence"/>
</dbReference>
<dbReference type="AlphaFoldDB" id="A0AAV4TMQ2"/>
<keyword evidence="2" id="KW-1185">Reference proteome</keyword>